<evidence type="ECO:0000256" key="1">
    <source>
        <dbReference type="ARBA" id="ARBA00012513"/>
    </source>
</evidence>
<dbReference type="OMA" id="TAQTEMF"/>
<dbReference type="EMBL" id="CAJJDM010000008">
    <property type="protein sequence ID" value="CAD8046878.1"/>
    <property type="molecule type" value="Genomic_DNA"/>
</dbReference>
<evidence type="ECO:0000256" key="2">
    <source>
        <dbReference type="ARBA" id="ARBA00023860"/>
    </source>
</evidence>
<feature type="domain" description="Protein kinase" evidence="3">
    <location>
        <begin position="10"/>
        <end position="273"/>
    </location>
</feature>
<comment type="caution">
    <text evidence="4">The sequence shown here is derived from an EMBL/GenBank/DDBJ whole genome shotgun (WGS) entry which is preliminary data.</text>
</comment>
<dbReference type="PROSITE" id="PS00108">
    <property type="entry name" value="PROTEIN_KINASE_ST"/>
    <property type="match status" value="1"/>
</dbReference>
<dbReference type="Proteomes" id="UP000688137">
    <property type="component" value="Unassembled WGS sequence"/>
</dbReference>
<dbReference type="InterPro" id="IPR000719">
    <property type="entry name" value="Prot_kinase_dom"/>
</dbReference>
<dbReference type="EC" id="2.7.11.1" evidence="1"/>
<proteinExistence type="predicted"/>
<dbReference type="InterPro" id="IPR050235">
    <property type="entry name" value="CK1_Ser-Thr_kinase"/>
</dbReference>
<name>A0A8S1K8S5_PARPR</name>
<dbReference type="SMART" id="SM00220">
    <property type="entry name" value="S_TKc"/>
    <property type="match status" value="1"/>
</dbReference>
<sequence>MKSLRINNQYIISRKIASGAFGFVMLGFDQKTGQQVAIKIEKPENEHLRSLEKEVDIIKRLEGVQGVPQMLYFGKQDDFNVLVLQLLSKDLSSLIKKQKKFSLKTVLQIGIKLVEVLDDIHQKGVLHRDLKPENIMIDDNNRFYIIDYGISKAFMRKNGTHLPFKDRQPFIGTSRYASIAAHKGNELGRKDDLESLIYILLYFYYGNLPWQNIKHVPSDQKIIQVGEIKQKQTLELFKNLPEELKKIYEYLRKLTYVTEPDYKSIIKLFQQAAKNSKIKIDSIYDWDIQNTAQTEMFSRYGTIQFDDNSEIDQYQSNQQINIKQHHINPNKRKTFCPSLIKQTFNQDLIQIVKDKGKKSNGSSAMENINEIYQLSKDEISEDTQQIIPEECQQNQGLRVRTLPDYLKKPKIKQKPTQTLVFDDDWVIDSGTHLVDNYKKLQSLSNQMTTIFHNKQK</sequence>
<dbReference type="GO" id="GO:0004674">
    <property type="term" value="F:protein serine/threonine kinase activity"/>
    <property type="evidence" value="ECO:0007669"/>
    <property type="project" value="UniProtKB-EC"/>
</dbReference>
<organism evidence="4 5">
    <name type="scientific">Paramecium primaurelia</name>
    <dbReference type="NCBI Taxonomy" id="5886"/>
    <lineage>
        <taxon>Eukaryota</taxon>
        <taxon>Sar</taxon>
        <taxon>Alveolata</taxon>
        <taxon>Ciliophora</taxon>
        <taxon>Intramacronucleata</taxon>
        <taxon>Oligohymenophorea</taxon>
        <taxon>Peniculida</taxon>
        <taxon>Parameciidae</taxon>
        <taxon>Paramecium</taxon>
    </lineage>
</organism>
<evidence type="ECO:0000313" key="4">
    <source>
        <dbReference type="EMBL" id="CAD8046878.1"/>
    </source>
</evidence>
<dbReference type="GO" id="GO:0005524">
    <property type="term" value="F:ATP binding"/>
    <property type="evidence" value="ECO:0007669"/>
    <property type="project" value="InterPro"/>
</dbReference>
<protein>
    <recommendedName>
        <fullName evidence="2">Casein kinase I</fullName>
        <ecNumber evidence="1">2.7.11.1</ecNumber>
    </recommendedName>
</protein>
<dbReference type="InterPro" id="IPR008271">
    <property type="entry name" value="Ser/Thr_kinase_AS"/>
</dbReference>
<dbReference type="CDD" id="cd14016">
    <property type="entry name" value="STKc_CK1"/>
    <property type="match status" value="1"/>
</dbReference>
<dbReference type="FunFam" id="1.10.510.10:FF:000616">
    <property type="entry name" value="Uncharacterized protein"/>
    <property type="match status" value="1"/>
</dbReference>
<dbReference type="PANTHER" id="PTHR11909">
    <property type="entry name" value="CASEIN KINASE-RELATED"/>
    <property type="match status" value="1"/>
</dbReference>
<evidence type="ECO:0000259" key="3">
    <source>
        <dbReference type="PROSITE" id="PS50011"/>
    </source>
</evidence>
<evidence type="ECO:0000313" key="5">
    <source>
        <dbReference type="Proteomes" id="UP000688137"/>
    </source>
</evidence>
<dbReference type="PROSITE" id="PS50011">
    <property type="entry name" value="PROTEIN_KINASE_DOM"/>
    <property type="match status" value="1"/>
</dbReference>
<accession>A0A8S1K8S5</accession>
<gene>
    <name evidence="4" type="ORF">PPRIM_AZ9-3.1.T0110147</name>
</gene>
<keyword evidence="5" id="KW-1185">Reference proteome</keyword>
<dbReference type="Pfam" id="PF00069">
    <property type="entry name" value="Pkinase"/>
    <property type="match status" value="1"/>
</dbReference>
<reference evidence="4" key="1">
    <citation type="submission" date="2021-01" db="EMBL/GenBank/DDBJ databases">
        <authorList>
            <consortium name="Genoscope - CEA"/>
            <person name="William W."/>
        </authorList>
    </citation>
    <scope>NUCLEOTIDE SEQUENCE</scope>
</reference>
<dbReference type="AlphaFoldDB" id="A0A8S1K8S5"/>